<protein>
    <recommendedName>
        <fullName evidence="4">ABC-2 family transporter</fullName>
    </recommendedName>
</protein>
<keyword evidence="1" id="KW-0472">Membrane</keyword>
<dbReference type="GO" id="GO:0140359">
    <property type="term" value="F:ABC-type transporter activity"/>
    <property type="evidence" value="ECO:0007669"/>
    <property type="project" value="InterPro"/>
</dbReference>
<feature type="transmembrane region" description="Helical" evidence="1">
    <location>
        <begin position="16"/>
        <end position="37"/>
    </location>
</feature>
<name>A0A8J3P4Y4_9ACTN</name>
<dbReference type="PANTHER" id="PTHR37305:SF1">
    <property type="entry name" value="MEMBRANE PROTEIN"/>
    <property type="match status" value="1"/>
</dbReference>
<dbReference type="EMBL" id="BONI01000005">
    <property type="protein sequence ID" value="GIG04201.1"/>
    <property type="molecule type" value="Genomic_DNA"/>
</dbReference>
<evidence type="ECO:0000313" key="3">
    <source>
        <dbReference type="Proteomes" id="UP000630887"/>
    </source>
</evidence>
<sequence length="278" mass="29843">MRLIRSEFLKIRTTNVWWLFALGAFGLLLLAFAINALNMHFVLDQPAEMAEGMDPEGAAAMSALAEPVALTSYMVTSGQYFGLMFVMLLGIITVTNEYHHQTATTTFLATPQRTSVILAKAAVGGVFGVVLWLVTTAVTVPATAIFLNSENITPALGDWEVIRAILLNGLAYALWALIGIGIGVLIRSQIGATITAMVMYTVGTIAVSIIVNVLTNLLEWDWLANVQWAMPSLASNLMTSGADLPGQPSYWVGAVVLIAWALVTGLIGTLLTRTRDVS</sequence>
<keyword evidence="1" id="KW-1133">Transmembrane helix</keyword>
<feature type="transmembrane region" description="Helical" evidence="1">
    <location>
        <begin position="165"/>
        <end position="186"/>
    </location>
</feature>
<feature type="transmembrane region" description="Helical" evidence="1">
    <location>
        <begin position="78"/>
        <end position="96"/>
    </location>
</feature>
<proteinExistence type="predicted"/>
<feature type="transmembrane region" description="Helical" evidence="1">
    <location>
        <begin position="250"/>
        <end position="271"/>
    </location>
</feature>
<dbReference type="AlphaFoldDB" id="A0A8J3P4Y4"/>
<accession>A0A8J3P4Y4</accession>
<feature type="transmembrane region" description="Helical" evidence="1">
    <location>
        <begin position="117"/>
        <end position="145"/>
    </location>
</feature>
<evidence type="ECO:0000313" key="2">
    <source>
        <dbReference type="EMBL" id="GIG04201.1"/>
    </source>
</evidence>
<feature type="transmembrane region" description="Helical" evidence="1">
    <location>
        <begin position="198"/>
        <end position="218"/>
    </location>
</feature>
<dbReference type="PANTHER" id="PTHR37305">
    <property type="entry name" value="INTEGRAL MEMBRANE PROTEIN-RELATED"/>
    <property type="match status" value="1"/>
</dbReference>
<keyword evidence="3" id="KW-1185">Reference proteome</keyword>
<evidence type="ECO:0008006" key="4">
    <source>
        <dbReference type="Google" id="ProtNLM"/>
    </source>
</evidence>
<gene>
    <name evidence="2" type="ORF">Cco03nite_09010</name>
</gene>
<organism evidence="2 3">
    <name type="scientific">Catellatospora coxensis</name>
    <dbReference type="NCBI Taxonomy" id="310354"/>
    <lineage>
        <taxon>Bacteria</taxon>
        <taxon>Bacillati</taxon>
        <taxon>Actinomycetota</taxon>
        <taxon>Actinomycetes</taxon>
        <taxon>Micromonosporales</taxon>
        <taxon>Micromonosporaceae</taxon>
        <taxon>Catellatospora</taxon>
    </lineage>
</organism>
<dbReference type="Proteomes" id="UP000630887">
    <property type="component" value="Unassembled WGS sequence"/>
</dbReference>
<reference evidence="2 3" key="1">
    <citation type="submission" date="2021-01" db="EMBL/GenBank/DDBJ databases">
        <title>Whole genome shotgun sequence of Catellatospora coxensis NBRC 107359.</title>
        <authorList>
            <person name="Komaki H."/>
            <person name="Tamura T."/>
        </authorList>
    </citation>
    <scope>NUCLEOTIDE SEQUENCE [LARGE SCALE GENOMIC DNA]</scope>
    <source>
        <strain evidence="2 3">NBRC 107359</strain>
    </source>
</reference>
<evidence type="ECO:0000256" key="1">
    <source>
        <dbReference type="SAM" id="Phobius"/>
    </source>
</evidence>
<dbReference type="Pfam" id="PF12730">
    <property type="entry name" value="ABC2_membrane_4"/>
    <property type="match status" value="1"/>
</dbReference>
<dbReference type="RefSeq" id="WP_203688769.1">
    <property type="nucleotide sequence ID" value="NZ_BAAALC010000011.1"/>
</dbReference>
<keyword evidence="1" id="KW-0812">Transmembrane</keyword>
<dbReference type="GO" id="GO:0005886">
    <property type="term" value="C:plasma membrane"/>
    <property type="evidence" value="ECO:0007669"/>
    <property type="project" value="UniProtKB-SubCell"/>
</dbReference>
<comment type="caution">
    <text evidence="2">The sequence shown here is derived from an EMBL/GenBank/DDBJ whole genome shotgun (WGS) entry which is preliminary data.</text>
</comment>